<dbReference type="EMBL" id="CAWUOM010000112">
    <property type="protein sequence ID" value="CAK7272658.1"/>
    <property type="molecule type" value="Genomic_DNA"/>
</dbReference>
<evidence type="ECO:0000313" key="3">
    <source>
        <dbReference type="Proteomes" id="UP001642501"/>
    </source>
</evidence>
<accession>A0ABP0DWH5</accession>
<reference evidence="2 3" key="1">
    <citation type="submission" date="2024-01" db="EMBL/GenBank/DDBJ databases">
        <authorList>
            <person name="Allen C."/>
            <person name="Tagirdzhanova G."/>
        </authorList>
    </citation>
    <scope>NUCLEOTIDE SEQUENCE [LARGE SCALE GENOMIC DNA]</scope>
    <source>
        <strain evidence="2 3">CBS 573.63</strain>
    </source>
</reference>
<evidence type="ECO:0000313" key="2">
    <source>
        <dbReference type="EMBL" id="CAK7272658.1"/>
    </source>
</evidence>
<keyword evidence="3" id="KW-1185">Reference proteome</keyword>
<feature type="compositionally biased region" description="Acidic residues" evidence="1">
    <location>
        <begin position="142"/>
        <end position="165"/>
    </location>
</feature>
<name>A0ABP0DWH5_9PEZI</name>
<comment type="caution">
    <text evidence="2">The sequence shown here is derived from an EMBL/GenBank/DDBJ whole genome shotgun (WGS) entry which is preliminary data.</text>
</comment>
<organism evidence="2 3">
    <name type="scientific">Sporothrix epigloea</name>
    <dbReference type="NCBI Taxonomy" id="1892477"/>
    <lineage>
        <taxon>Eukaryota</taxon>
        <taxon>Fungi</taxon>
        <taxon>Dikarya</taxon>
        <taxon>Ascomycota</taxon>
        <taxon>Pezizomycotina</taxon>
        <taxon>Sordariomycetes</taxon>
        <taxon>Sordariomycetidae</taxon>
        <taxon>Ophiostomatales</taxon>
        <taxon>Ophiostomataceae</taxon>
        <taxon>Sporothrix</taxon>
    </lineage>
</organism>
<dbReference type="Proteomes" id="UP001642501">
    <property type="component" value="Unassembled WGS sequence"/>
</dbReference>
<feature type="region of interest" description="Disordered" evidence="1">
    <location>
        <begin position="172"/>
        <end position="191"/>
    </location>
</feature>
<protein>
    <recommendedName>
        <fullName evidence="4">FHA domain-containing protein</fullName>
    </recommendedName>
</protein>
<evidence type="ECO:0000256" key="1">
    <source>
        <dbReference type="SAM" id="MobiDB-lite"/>
    </source>
</evidence>
<gene>
    <name evidence="2" type="ORF">SEPCBS57363_005242</name>
</gene>
<evidence type="ECO:0008006" key="4">
    <source>
        <dbReference type="Google" id="ProtNLM"/>
    </source>
</evidence>
<proteinExistence type="predicted"/>
<sequence length="191" mass="21475">MSGLQLEVHTIIAVQFTEARAVAEAQVGAGDSWVPIARGVALLNNATVSKKHWEYFVYRLDMGDHFDLHLLPLGDVEIRVTISLHGRLGNTTVGTLTQIIPVRIIEGYVPDVNVFDFQIFDDDDAHDPEDTIDNANNGHGDDEYEDDEDDGDDEEYGDENDDSTYLEALEEYTNDVDEQDYFDELDGYETP</sequence>
<feature type="region of interest" description="Disordered" evidence="1">
    <location>
        <begin position="125"/>
        <end position="165"/>
    </location>
</feature>